<keyword evidence="2" id="KW-1185">Reference proteome</keyword>
<accession>A0A9P4NLB3</accession>
<protein>
    <submittedName>
        <fullName evidence="1">Uncharacterized protein</fullName>
    </submittedName>
</protein>
<gene>
    <name evidence="1" type="ORF">EJ08DRAFT_651856</name>
</gene>
<dbReference type="EMBL" id="MU007066">
    <property type="protein sequence ID" value="KAF2426166.1"/>
    <property type="molecule type" value="Genomic_DNA"/>
</dbReference>
<comment type="caution">
    <text evidence="1">The sequence shown here is derived from an EMBL/GenBank/DDBJ whole genome shotgun (WGS) entry which is preliminary data.</text>
</comment>
<sequence length="175" mass="19879">MATGFLSRKGKTLISRDTLECSEDQFCQARDHGLQYQNSLQSWSADIEYAMSFAHAGREQNPCLAVVDTHFLPQGNAVLYTPMLSRISDCAPFRDEYLIHGPVTRPAFTYVELNRLANTKFSDMVFSRRGPEAPAEFTMREMKQAKALAARFGSEFVVSDDYLFIVPLGWQKVHR</sequence>
<name>A0A9P4NLB3_9PEZI</name>
<evidence type="ECO:0000313" key="2">
    <source>
        <dbReference type="Proteomes" id="UP000800235"/>
    </source>
</evidence>
<proteinExistence type="predicted"/>
<evidence type="ECO:0000313" key="1">
    <source>
        <dbReference type="EMBL" id="KAF2426166.1"/>
    </source>
</evidence>
<organism evidence="1 2">
    <name type="scientific">Tothia fuscella</name>
    <dbReference type="NCBI Taxonomy" id="1048955"/>
    <lineage>
        <taxon>Eukaryota</taxon>
        <taxon>Fungi</taxon>
        <taxon>Dikarya</taxon>
        <taxon>Ascomycota</taxon>
        <taxon>Pezizomycotina</taxon>
        <taxon>Dothideomycetes</taxon>
        <taxon>Pleosporomycetidae</taxon>
        <taxon>Venturiales</taxon>
        <taxon>Cylindrosympodiaceae</taxon>
        <taxon>Tothia</taxon>
    </lineage>
</organism>
<reference evidence="1" key="1">
    <citation type="journal article" date="2020" name="Stud. Mycol.">
        <title>101 Dothideomycetes genomes: a test case for predicting lifestyles and emergence of pathogens.</title>
        <authorList>
            <person name="Haridas S."/>
            <person name="Albert R."/>
            <person name="Binder M."/>
            <person name="Bloem J."/>
            <person name="Labutti K."/>
            <person name="Salamov A."/>
            <person name="Andreopoulos B."/>
            <person name="Baker S."/>
            <person name="Barry K."/>
            <person name="Bills G."/>
            <person name="Bluhm B."/>
            <person name="Cannon C."/>
            <person name="Castanera R."/>
            <person name="Culley D."/>
            <person name="Daum C."/>
            <person name="Ezra D."/>
            <person name="Gonzalez J."/>
            <person name="Henrissat B."/>
            <person name="Kuo A."/>
            <person name="Liang C."/>
            <person name="Lipzen A."/>
            <person name="Lutzoni F."/>
            <person name="Magnuson J."/>
            <person name="Mondo S."/>
            <person name="Nolan M."/>
            <person name="Ohm R."/>
            <person name="Pangilinan J."/>
            <person name="Park H.-J."/>
            <person name="Ramirez L."/>
            <person name="Alfaro M."/>
            <person name="Sun H."/>
            <person name="Tritt A."/>
            <person name="Yoshinaga Y."/>
            <person name="Zwiers L.-H."/>
            <person name="Turgeon B."/>
            <person name="Goodwin S."/>
            <person name="Spatafora J."/>
            <person name="Crous P."/>
            <person name="Grigoriev I."/>
        </authorList>
    </citation>
    <scope>NUCLEOTIDE SEQUENCE</scope>
    <source>
        <strain evidence="1">CBS 130266</strain>
    </source>
</reference>
<dbReference type="Proteomes" id="UP000800235">
    <property type="component" value="Unassembled WGS sequence"/>
</dbReference>
<dbReference type="AlphaFoldDB" id="A0A9P4NLB3"/>